<feature type="compositionally biased region" description="Polar residues" evidence="2">
    <location>
        <begin position="543"/>
        <end position="562"/>
    </location>
</feature>
<comment type="caution">
    <text evidence="3">The sequence shown here is derived from an EMBL/GenBank/DDBJ whole genome shotgun (WGS) entry which is preliminary data.</text>
</comment>
<feature type="coiled-coil region" evidence="1">
    <location>
        <begin position="26"/>
        <end position="63"/>
    </location>
</feature>
<feature type="coiled-coil region" evidence="1">
    <location>
        <begin position="106"/>
        <end position="292"/>
    </location>
</feature>
<proteinExistence type="predicted"/>
<feature type="compositionally biased region" description="Polar residues" evidence="2">
    <location>
        <begin position="417"/>
        <end position="426"/>
    </location>
</feature>
<evidence type="ECO:0000256" key="1">
    <source>
        <dbReference type="SAM" id="Coils"/>
    </source>
</evidence>
<evidence type="ECO:0000313" key="3">
    <source>
        <dbReference type="EMBL" id="KAE8296790.1"/>
    </source>
</evidence>
<feature type="region of interest" description="Disordered" evidence="2">
    <location>
        <begin position="537"/>
        <end position="562"/>
    </location>
</feature>
<sequence>MFSKLAYAAATPYNWSRYAISSVLGRDQMEALARQLEEMKSQLQRAEENGSFQERKVRELSGNLEHETTENKTLWDQVQYLTNELGKERDGRKRHVDLYRQEILKNQELNTLNRQLFQQVQDLQSKQACMMSVVNETPTELETLTREYNILCRSYDELNQDHTDLQEKYEMDINAKEEMTANLEKKLEIVKKICANRIKDLKTELQKTKDDISEQDLWDNDLAQKLESESAKNRTLCEQVERLNKKLGREKELKKQLLCQVEEMKEKNDMDINTEKQRIVTLVEKLEMMEKEIARKISKLDHLIYENQKTEHDTNLLKEQVSERDMELERLKILLHEQTSKNNEVVAQLQTEKDLNGILHAELETLKDQRTFNISVSQNPEPVDEGSSCDSQNPEPVDEGSSCDSQNPEPVDEDPVSQDTENAVVTTRKPSLWKKTCHFLCLRKKNMQRNVQQQAEFPRVSHDLEPLQESSLSVSQDSVVESDCVTHSPEPVVKDSPSTSEDTDLKAEAEGCDENAAVTMRKPSLWKQTRHFLGLRKKRSKEMCSSKSPSVSQAQQLKGSEK</sequence>
<dbReference type="AlphaFoldDB" id="A0A6G0IZB8"/>
<dbReference type="Proteomes" id="UP000424527">
    <property type="component" value="Unassembled WGS sequence"/>
</dbReference>
<feature type="region of interest" description="Disordered" evidence="2">
    <location>
        <begin position="376"/>
        <end position="426"/>
    </location>
</feature>
<evidence type="ECO:0000313" key="4">
    <source>
        <dbReference type="Proteomes" id="UP000424527"/>
    </source>
</evidence>
<evidence type="ECO:0000256" key="2">
    <source>
        <dbReference type="SAM" id="MobiDB-lite"/>
    </source>
</evidence>
<organism evidence="3 4">
    <name type="scientific">Larimichthys crocea</name>
    <name type="common">Large yellow croaker</name>
    <name type="synonym">Pseudosciaena crocea</name>
    <dbReference type="NCBI Taxonomy" id="215358"/>
    <lineage>
        <taxon>Eukaryota</taxon>
        <taxon>Metazoa</taxon>
        <taxon>Chordata</taxon>
        <taxon>Craniata</taxon>
        <taxon>Vertebrata</taxon>
        <taxon>Euteleostomi</taxon>
        <taxon>Actinopterygii</taxon>
        <taxon>Neopterygii</taxon>
        <taxon>Teleostei</taxon>
        <taxon>Neoteleostei</taxon>
        <taxon>Acanthomorphata</taxon>
        <taxon>Eupercaria</taxon>
        <taxon>Sciaenidae</taxon>
        <taxon>Larimichthys</taxon>
    </lineage>
</organism>
<keyword evidence="1" id="KW-0175">Coiled coil</keyword>
<keyword evidence="4" id="KW-1185">Reference proteome</keyword>
<dbReference type="EMBL" id="REGW02000005">
    <property type="protein sequence ID" value="KAE8296790.1"/>
    <property type="molecule type" value="Genomic_DNA"/>
</dbReference>
<reference evidence="3 4" key="1">
    <citation type="submission" date="2019-07" db="EMBL/GenBank/DDBJ databases">
        <title>Chromosome genome assembly for large yellow croaker.</title>
        <authorList>
            <person name="Xiao S."/>
        </authorList>
    </citation>
    <scope>NUCLEOTIDE SEQUENCE [LARGE SCALE GENOMIC DNA]</scope>
    <source>
        <strain evidence="3">JMULYC20181020</strain>
        <tissue evidence="3">Muscle</tissue>
    </source>
</reference>
<accession>A0A6G0IZB8</accession>
<gene>
    <name evidence="3" type="ORF">D5F01_LYC05554</name>
</gene>
<protein>
    <submittedName>
        <fullName evidence="3">Uncharacterized protein</fullName>
    </submittedName>
</protein>
<name>A0A6G0IZB8_LARCR</name>